<dbReference type="AlphaFoldDB" id="A0A3E1NJ73"/>
<reference evidence="1 2" key="1">
    <citation type="submission" date="2018-08" db="EMBL/GenBank/DDBJ databases">
        <title>Chitinophagaceae sp. K23C18032701, a novel bacterium isolated from forest soil.</title>
        <authorList>
            <person name="Wang C."/>
        </authorList>
    </citation>
    <scope>NUCLEOTIDE SEQUENCE [LARGE SCALE GENOMIC DNA]</scope>
    <source>
        <strain evidence="1 2">K23C18032701</strain>
    </source>
</reference>
<name>A0A3E1NJ73_9BACT</name>
<dbReference type="Proteomes" id="UP000261284">
    <property type="component" value="Unassembled WGS sequence"/>
</dbReference>
<protein>
    <submittedName>
        <fullName evidence="1">Uncharacterized protein</fullName>
    </submittedName>
</protein>
<organism evidence="1 2">
    <name type="scientific">Deminuibacter soli</name>
    <dbReference type="NCBI Taxonomy" id="2291815"/>
    <lineage>
        <taxon>Bacteria</taxon>
        <taxon>Pseudomonadati</taxon>
        <taxon>Bacteroidota</taxon>
        <taxon>Chitinophagia</taxon>
        <taxon>Chitinophagales</taxon>
        <taxon>Chitinophagaceae</taxon>
        <taxon>Deminuibacter</taxon>
    </lineage>
</organism>
<evidence type="ECO:0000313" key="1">
    <source>
        <dbReference type="EMBL" id="RFM27987.1"/>
    </source>
</evidence>
<comment type="caution">
    <text evidence="1">The sequence shown here is derived from an EMBL/GenBank/DDBJ whole genome shotgun (WGS) entry which is preliminary data.</text>
</comment>
<evidence type="ECO:0000313" key="2">
    <source>
        <dbReference type="Proteomes" id="UP000261284"/>
    </source>
</evidence>
<gene>
    <name evidence="1" type="ORF">DXN05_10610</name>
</gene>
<proteinExistence type="predicted"/>
<keyword evidence="2" id="KW-1185">Reference proteome</keyword>
<dbReference type="EMBL" id="QTJU01000003">
    <property type="protein sequence ID" value="RFM27987.1"/>
    <property type="molecule type" value="Genomic_DNA"/>
</dbReference>
<accession>A0A3E1NJ73</accession>
<sequence length="106" mass="11712">MVKTSARRYVNIDIQPGNEAAMHAKLIGAFVIVFLNLYCCCGCSPAGKSDEVSDTTLEFEKKLDSIASIRIDSAYKAVQQQCDSANKYRLPLLIDSLQHLKKDSAQ</sequence>